<dbReference type="AlphaFoldDB" id="W3V6J2"/>
<name>W3V6J2_9GAMM</name>
<evidence type="ECO:0000313" key="1">
    <source>
        <dbReference type="EMBL" id="ETS31428.1"/>
    </source>
</evidence>
<evidence type="ECO:0000313" key="2">
    <source>
        <dbReference type="Proteomes" id="UP000018957"/>
    </source>
</evidence>
<proteinExistence type="predicted"/>
<dbReference type="Gene3D" id="2.40.30.10">
    <property type="entry name" value="Translation factors"/>
    <property type="match status" value="1"/>
</dbReference>
<comment type="caution">
    <text evidence="1">The sequence shown here is derived from an EMBL/GenBank/DDBJ whole genome shotgun (WGS) entry which is preliminary data.</text>
</comment>
<dbReference type="PATRIC" id="fig|1004151.3.peg.2165"/>
<reference evidence="1 2" key="1">
    <citation type="submission" date="2013-11" db="EMBL/GenBank/DDBJ databases">
        <title>Elucidation of the Photorhabdus temperata genome and generation of transposon mutant library to identify motility mutants.</title>
        <authorList>
            <person name="Hurst S.G.IV."/>
            <person name="Micheals B."/>
            <person name="Abebe-Akele F."/>
            <person name="Rowedder H."/>
            <person name="Bullock H."/>
            <person name="Jackobeck R."/>
            <person name="Janicki E."/>
            <person name="Tisa L.S."/>
        </authorList>
    </citation>
    <scope>NUCLEOTIDE SEQUENCE [LARGE SCALE GENOMIC DNA]</scope>
    <source>
        <strain evidence="1 2">NC19</strain>
    </source>
</reference>
<dbReference type="Proteomes" id="UP000018957">
    <property type="component" value="Unassembled WGS sequence"/>
</dbReference>
<dbReference type="EMBL" id="AYSJ01000011">
    <property type="protein sequence ID" value="ETS31428.1"/>
    <property type="molecule type" value="Genomic_DNA"/>
</dbReference>
<gene>
    <name evidence="1" type="ORF">PTE_02114</name>
</gene>
<keyword evidence="2" id="KW-1185">Reference proteome</keyword>
<organism evidence="1 2">
    <name type="scientific">Photorhabdus khanii NC19</name>
    <dbReference type="NCBI Taxonomy" id="1004151"/>
    <lineage>
        <taxon>Bacteria</taxon>
        <taxon>Pseudomonadati</taxon>
        <taxon>Pseudomonadota</taxon>
        <taxon>Gammaproteobacteria</taxon>
        <taxon>Enterobacterales</taxon>
        <taxon>Morganellaceae</taxon>
        <taxon>Photorhabdus</taxon>
    </lineage>
</organism>
<accession>W3V6J2</accession>
<sequence>MLFHLIQLDQVVVVVRVTLVQEQGDEMKRGQVLAQPGSISPHTTFESEVYTRAKPKAAVILGSSKATARSSTSGQLTHPGLSKYQIV</sequence>
<protein>
    <submittedName>
        <fullName evidence="1">Uncharacterized protein</fullName>
    </submittedName>
</protein>